<dbReference type="InterPro" id="IPR005107">
    <property type="entry name" value="CO_DH_flav_C"/>
</dbReference>
<dbReference type="PANTHER" id="PTHR42659:SF1">
    <property type="entry name" value="OXIDOREDUCTASE"/>
    <property type="match status" value="1"/>
</dbReference>
<keyword evidence="4" id="KW-1185">Reference proteome</keyword>
<dbReference type="InterPro" id="IPR002346">
    <property type="entry name" value="Mopterin_DH_FAD-bd"/>
</dbReference>
<dbReference type="PROSITE" id="PS51387">
    <property type="entry name" value="FAD_PCMH"/>
    <property type="match status" value="1"/>
</dbReference>
<dbReference type="Gene3D" id="3.30.390.50">
    <property type="entry name" value="CO dehydrogenase flavoprotein, C-terminal domain"/>
    <property type="match status" value="1"/>
</dbReference>
<dbReference type="InterPro" id="IPR036318">
    <property type="entry name" value="FAD-bd_PCMH-like_sf"/>
</dbReference>
<dbReference type="SUPFAM" id="SSF55447">
    <property type="entry name" value="CO dehydrogenase flavoprotein C-terminal domain-like"/>
    <property type="match status" value="1"/>
</dbReference>
<gene>
    <name evidence="3" type="ORF">LZC95_46740</name>
</gene>
<name>A0ABZ2K8P3_9BACT</name>
<dbReference type="SUPFAM" id="SSF56176">
    <property type="entry name" value="FAD-binding/transporter-associated domain-like"/>
    <property type="match status" value="1"/>
</dbReference>
<sequence>MNPFGYVRPADEAAALDAGAEAGSEFIAGGTGVVDLLRLGVEKPARLVDLNALGWDKIERTPEGGLYVGALVKNSDLAWHPDVQRHYPVLSEALLAGASPQLRNMASVGGNLLQRTRCAYFRDVGVTACNKRTPGSGCAAMGGYVRMHAVLGGSEHCIAVHPSDMCVALVALDAVVHVRGPTGARLVPVADFHLVPGTHPEVESVLARGDIVVGITLPPSPFARRSAYVKARDRASYAFALASAAAALHLEGTVVRDARVAFGGIATKPWRSKEAEYVMRGEPATRALFERAAEVALREARPHSGNEFKVALAQRVLVRALSRAGGIA</sequence>
<dbReference type="Pfam" id="PF00941">
    <property type="entry name" value="FAD_binding_5"/>
    <property type="match status" value="1"/>
</dbReference>
<dbReference type="InterPro" id="IPR016167">
    <property type="entry name" value="FAD-bd_PCMH_sub1"/>
</dbReference>
<organism evidence="3 4">
    <name type="scientific">Pendulispora brunnea</name>
    <dbReference type="NCBI Taxonomy" id="2905690"/>
    <lineage>
        <taxon>Bacteria</taxon>
        <taxon>Pseudomonadati</taxon>
        <taxon>Myxococcota</taxon>
        <taxon>Myxococcia</taxon>
        <taxon>Myxococcales</taxon>
        <taxon>Sorangiineae</taxon>
        <taxon>Pendulisporaceae</taxon>
        <taxon>Pendulispora</taxon>
    </lineage>
</organism>
<dbReference type="InterPro" id="IPR036683">
    <property type="entry name" value="CO_DH_flav_C_dom_sf"/>
</dbReference>
<accession>A0ABZ2K8P3</accession>
<reference evidence="3 4" key="1">
    <citation type="submission" date="2021-12" db="EMBL/GenBank/DDBJ databases">
        <title>Discovery of the Pendulisporaceae a myxobacterial family with distinct sporulation behavior and unique specialized metabolism.</title>
        <authorList>
            <person name="Garcia R."/>
            <person name="Popoff A."/>
            <person name="Bader C.D."/>
            <person name="Loehr J."/>
            <person name="Walesch S."/>
            <person name="Walt C."/>
            <person name="Boldt J."/>
            <person name="Bunk B."/>
            <person name="Haeckl F.J.F.P.J."/>
            <person name="Gunesch A.P."/>
            <person name="Birkelbach J."/>
            <person name="Nuebel U."/>
            <person name="Pietschmann T."/>
            <person name="Bach T."/>
            <person name="Mueller R."/>
        </authorList>
    </citation>
    <scope>NUCLEOTIDE SEQUENCE [LARGE SCALE GENOMIC DNA]</scope>
    <source>
        <strain evidence="3 4">MSr12523</strain>
    </source>
</reference>
<keyword evidence="1" id="KW-0274">FAD</keyword>
<dbReference type="InterPro" id="IPR051312">
    <property type="entry name" value="Diverse_Substr_Oxidored"/>
</dbReference>
<proteinExistence type="predicted"/>
<evidence type="ECO:0000256" key="1">
    <source>
        <dbReference type="ARBA" id="ARBA00022827"/>
    </source>
</evidence>
<dbReference type="InterPro" id="IPR016166">
    <property type="entry name" value="FAD-bd_PCMH"/>
</dbReference>
<dbReference type="InterPro" id="IPR016169">
    <property type="entry name" value="FAD-bd_PCMH_sub2"/>
</dbReference>
<evidence type="ECO:0000259" key="2">
    <source>
        <dbReference type="PROSITE" id="PS51387"/>
    </source>
</evidence>
<dbReference type="Pfam" id="PF03450">
    <property type="entry name" value="CO_deh_flav_C"/>
    <property type="match status" value="1"/>
</dbReference>
<dbReference type="EMBL" id="CP089982">
    <property type="protein sequence ID" value="WXA93940.1"/>
    <property type="molecule type" value="Genomic_DNA"/>
</dbReference>
<feature type="domain" description="FAD-binding PCMH-type" evidence="2">
    <location>
        <begin position="1"/>
        <end position="222"/>
    </location>
</feature>
<keyword evidence="1" id="KW-0285">Flavoprotein</keyword>
<dbReference type="Proteomes" id="UP001379533">
    <property type="component" value="Chromosome"/>
</dbReference>
<dbReference type="SMART" id="SM01092">
    <property type="entry name" value="CO_deh_flav_C"/>
    <property type="match status" value="1"/>
</dbReference>
<dbReference type="RefSeq" id="WP_394844541.1">
    <property type="nucleotide sequence ID" value="NZ_CP089982.1"/>
</dbReference>
<evidence type="ECO:0000313" key="4">
    <source>
        <dbReference type="Proteomes" id="UP001379533"/>
    </source>
</evidence>
<dbReference type="PANTHER" id="PTHR42659">
    <property type="entry name" value="XANTHINE DEHYDROGENASE SUBUNIT C-RELATED"/>
    <property type="match status" value="1"/>
</dbReference>
<protein>
    <submittedName>
        <fullName evidence="3">Xanthine dehydrogenase family protein subunit M</fullName>
    </submittedName>
</protein>
<evidence type="ECO:0000313" key="3">
    <source>
        <dbReference type="EMBL" id="WXA93940.1"/>
    </source>
</evidence>
<dbReference type="Gene3D" id="3.30.43.10">
    <property type="entry name" value="Uridine Diphospho-n-acetylenolpyruvylglucosamine Reductase, domain 2"/>
    <property type="match status" value="1"/>
</dbReference>
<dbReference type="Gene3D" id="3.30.465.10">
    <property type="match status" value="2"/>
</dbReference>